<dbReference type="OrthoDB" id="9812273at2"/>
<dbReference type="HOGENOM" id="CLU_033449_0_0_7"/>
<dbReference type="KEGG" id="dpb:BABL1_gene_631"/>
<accession>V6DFJ8</accession>
<evidence type="ECO:0000256" key="10">
    <source>
        <dbReference type="PIRSR" id="PIRSR000114-1"/>
    </source>
</evidence>
<comment type="caution">
    <text evidence="9">Lacks conserved residue(s) required for the propagation of feature annotation.</text>
</comment>
<dbReference type="PATRIC" id="fig|673862.3.peg.253"/>
<dbReference type="Pfam" id="PF01210">
    <property type="entry name" value="NAD_Gly3P_dh_N"/>
    <property type="match status" value="1"/>
</dbReference>
<evidence type="ECO:0000256" key="6">
    <source>
        <dbReference type="ARBA" id="ARBA00023098"/>
    </source>
</evidence>
<organism evidence="16 17">
    <name type="scientific">Candidatus Babela massiliensis</name>
    <dbReference type="NCBI Taxonomy" id="673862"/>
    <lineage>
        <taxon>Bacteria</taxon>
        <taxon>Candidatus Babelota</taxon>
        <taxon>Candidatus Babeliae</taxon>
        <taxon>Candidatus Babeliales</taxon>
        <taxon>Candidatus Babeliaceae</taxon>
        <taxon>Candidatus Babela</taxon>
    </lineage>
</organism>
<keyword evidence="4 9" id="KW-0560">Oxidoreductase</keyword>
<dbReference type="PIRSF" id="PIRSF000114">
    <property type="entry name" value="Glycerol-3-P_dh"/>
    <property type="match status" value="1"/>
</dbReference>
<dbReference type="InterPro" id="IPR008927">
    <property type="entry name" value="6-PGluconate_DH-like_C_sf"/>
</dbReference>
<keyword evidence="6 9" id="KW-0443">Lipid metabolism</keyword>
<keyword evidence="8 9" id="KW-1208">Phospholipid metabolism</keyword>
<evidence type="ECO:0000256" key="5">
    <source>
        <dbReference type="ARBA" id="ARBA00023027"/>
    </source>
</evidence>
<comment type="subcellular location">
    <subcellularLocation>
        <location evidence="9">Cytoplasm</location>
    </subcellularLocation>
</comment>
<dbReference type="UniPathway" id="UPA00940"/>
<feature type="binding site" evidence="9">
    <location>
        <position position="48"/>
    </location>
    <ligand>
        <name>NADPH</name>
        <dbReference type="ChEBI" id="CHEBI:57783"/>
    </ligand>
</feature>
<dbReference type="Gene3D" id="3.40.50.720">
    <property type="entry name" value="NAD(P)-binding Rossmann-like Domain"/>
    <property type="match status" value="1"/>
</dbReference>
<evidence type="ECO:0000256" key="13">
    <source>
        <dbReference type="RuleBase" id="RU000439"/>
    </source>
</evidence>
<evidence type="ECO:0000256" key="12">
    <source>
        <dbReference type="RuleBase" id="RU000437"/>
    </source>
</evidence>
<dbReference type="InterPro" id="IPR006168">
    <property type="entry name" value="G3P_DH_NAD-dep"/>
</dbReference>
<dbReference type="GO" id="GO:0046167">
    <property type="term" value="P:glycerol-3-phosphate biosynthetic process"/>
    <property type="evidence" value="ECO:0007669"/>
    <property type="project" value="UniProtKB-UniRule"/>
</dbReference>
<dbReference type="Gene3D" id="1.10.1040.10">
    <property type="entry name" value="N-(1-d-carboxylethyl)-l-norvaline Dehydrogenase, domain 2"/>
    <property type="match status" value="1"/>
</dbReference>
<gene>
    <name evidence="9 16" type="primary">gpsA</name>
    <name evidence="16" type="ORF">BABL1_gene_631</name>
</gene>
<feature type="binding site" evidence="9">
    <location>
        <position position="187"/>
    </location>
    <ligand>
        <name>sn-glycerol 3-phosphate</name>
        <dbReference type="ChEBI" id="CHEBI:57597"/>
    </ligand>
</feature>
<dbReference type="AlphaFoldDB" id="V6DFJ8"/>
<feature type="binding site" evidence="9">
    <location>
        <position position="252"/>
    </location>
    <ligand>
        <name>sn-glycerol 3-phosphate</name>
        <dbReference type="ChEBI" id="CHEBI:57597"/>
    </ligand>
</feature>
<dbReference type="EC" id="1.1.1.94" evidence="9"/>
<feature type="binding site" evidence="11">
    <location>
        <position position="136"/>
    </location>
    <ligand>
        <name>NAD(+)</name>
        <dbReference type="ChEBI" id="CHEBI:57540"/>
    </ligand>
</feature>
<sequence>MNISILGDGAWGTAIATLLANNNFQPLLWCYDQEVYQAIKETRFNNKYLKDIKLDQNIKVTDNLEYAITNSDIIFEAIPTKYLRSIVQESNKYTSNQPWIVLSKGIENNSLLFASEIVKDIIKDVNQAIISGPSFAYELASKQFTSVNLATQDKNLALTLKKILDNKYFKVNLTDDMIGTQVCGAFKNIIAIILGILDGAKYSNNTKAFFITKGLEEMAILTNSLGGKVESVYGLSGIGDLVLTATSTESKNFSLGQQIGVSHILNQDINNLINKHSTVEGLNTIISIHNLAKIKKIDLNLVDNLYQIITNKVNIKELFKNII</sequence>
<feature type="binding site" evidence="9">
    <location>
        <position position="134"/>
    </location>
    <ligand>
        <name>sn-glycerol 3-phosphate</name>
        <dbReference type="ChEBI" id="CHEBI:57597"/>
    </ligand>
</feature>
<evidence type="ECO:0000256" key="2">
    <source>
        <dbReference type="ARBA" id="ARBA00022516"/>
    </source>
</evidence>
<dbReference type="eggNOG" id="COG0240">
    <property type="taxonomic scope" value="Bacteria"/>
</dbReference>
<comment type="catalytic activity">
    <reaction evidence="9">
        <text>sn-glycerol 3-phosphate + NAD(+) = dihydroxyacetone phosphate + NADH + H(+)</text>
        <dbReference type="Rhea" id="RHEA:11092"/>
        <dbReference type="ChEBI" id="CHEBI:15378"/>
        <dbReference type="ChEBI" id="CHEBI:57540"/>
        <dbReference type="ChEBI" id="CHEBI:57597"/>
        <dbReference type="ChEBI" id="CHEBI:57642"/>
        <dbReference type="ChEBI" id="CHEBI:57945"/>
        <dbReference type="EC" id="1.1.1.94"/>
    </reaction>
</comment>
<dbReference type="PRINTS" id="PR00077">
    <property type="entry name" value="GPDHDRGNASE"/>
</dbReference>
<evidence type="ECO:0000256" key="7">
    <source>
        <dbReference type="ARBA" id="ARBA00023209"/>
    </source>
</evidence>
<evidence type="ECO:0000259" key="15">
    <source>
        <dbReference type="Pfam" id="PF07479"/>
    </source>
</evidence>
<feature type="binding site" evidence="9">
    <location>
        <position position="280"/>
    </location>
    <ligand>
        <name>NADPH</name>
        <dbReference type="ChEBI" id="CHEBI:57783"/>
    </ligand>
</feature>
<evidence type="ECO:0000256" key="9">
    <source>
        <dbReference type="HAMAP-Rule" id="MF_00394"/>
    </source>
</evidence>
<feature type="binding site" evidence="9">
    <location>
        <position position="240"/>
    </location>
    <ligand>
        <name>sn-glycerol 3-phosphate</name>
        <dbReference type="ChEBI" id="CHEBI:57597"/>
    </ligand>
</feature>
<dbReference type="InterPro" id="IPR006109">
    <property type="entry name" value="G3P_DH_NAD-dep_C"/>
</dbReference>
<keyword evidence="7 9" id="KW-0594">Phospholipid biosynthesis</keyword>
<keyword evidence="17" id="KW-1185">Reference proteome</keyword>
<dbReference type="NCBIfam" id="NF000940">
    <property type="entry name" value="PRK00094.1-2"/>
    <property type="match status" value="1"/>
</dbReference>
<dbReference type="Proteomes" id="UP000018769">
    <property type="component" value="Chromosome I"/>
</dbReference>
<dbReference type="PANTHER" id="PTHR11728:SF1">
    <property type="entry name" value="GLYCEROL-3-PHOSPHATE DEHYDROGENASE [NAD(+)] 2, CHLOROPLASTIC"/>
    <property type="match status" value="1"/>
</dbReference>
<keyword evidence="3 9" id="KW-0521">NADP</keyword>
<feature type="binding site" evidence="9">
    <location>
        <position position="104"/>
    </location>
    <ligand>
        <name>sn-glycerol 3-phosphate</name>
        <dbReference type="ChEBI" id="CHEBI:57597"/>
    </ligand>
</feature>
<keyword evidence="2 9" id="KW-0444">Lipid biosynthesis</keyword>
<dbReference type="PROSITE" id="PS00957">
    <property type="entry name" value="NAD_G3PDH"/>
    <property type="match status" value="1"/>
</dbReference>
<name>V6DFJ8_9BACT</name>
<protein>
    <recommendedName>
        <fullName evidence="9">Glycerol-3-phosphate dehydrogenase [NAD(P)+]</fullName>
        <ecNumber evidence="9">1.1.1.94</ecNumber>
    </recommendedName>
    <alternativeName>
        <fullName evidence="9">NAD(P)(+)-dependent glycerol-3-phosphate dehydrogenase</fullName>
    </alternativeName>
    <alternativeName>
        <fullName evidence="9">NAD(P)H-dependent dihydroxyacetone-phosphate reductase</fullName>
    </alternativeName>
</protein>
<keyword evidence="9" id="KW-0547">Nucleotide-binding</keyword>
<feature type="binding site" evidence="9">
    <location>
        <position position="136"/>
    </location>
    <ligand>
        <name>NADPH</name>
        <dbReference type="ChEBI" id="CHEBI:57783"/>
    </ligand>
</feature>
<comment type="function">
    <text evidence="9">Catalyzes the reduction of the glycolytic intermediate dihydroxyacetone phosphate (DHAP) to sn-glycerol 3-phosphate (G3P), the key precursor for phospholipid synthesis.</text>
</comment>
<dbReference type="PANTHER" id="PTHR11728">
    <property type="entry name" value="GLYCEROL-3-PHOSPHATE DEHYDROGENASE"/>
    <property type="match status" value="1"/>
</dbReference>
<dbReference type="InterPro" id="IPR036291">
    <property type="entry name" value="NAD(P)-bd_dom_sf"/>
</dbReference>
<dbReference type="EMBL" id="HG793133">
    <property type="protein sequence ID" value="CDK30367.1"/>
    <property type="molecule type" value="Genomic_DNA"/>
</dbReference>
<evidence type="ECO:0000313" key="16">
    <source>
        <dbReference type="EMBL" id="CDK30367.1"/>
    </source>
</evidence>
<keyword evidence="9" id="KW-0963">Cytoplasm</keyword>
<evidence type="ECO:0000256" key="3">
    <source>
        <dbReference type="ARBA" id="ARBA00022857"/>
    </source>
</evidence>
<dbReference type="GO" id="GO:0051287">
    <property type="term" value="F:NAD binding"/>
    <property type="evidence" value="ECO:0007669"/>
    <property type="project" value="InterPro"/>
</dbReference>
<dbReference type="HAMAP" id="MF_00394">
    <property type="entry name" value="NAD_Glyc3P_dehydrog"/>
    <property type="match status" value="1"/>
</dbReference>
<feature type="binding site" evidence="11">
    <location>
        <begin position="7"/>
        <end position="12"/>
    </location>
    <ligand>
        <name>NAD(+)</name>
        <dbReference type="ChEBI" id="CHEBI:57540"/>
    </ligand>
</feature>
<feature type="domain" description="Glycerol-3-phosphate dehydrogenase NAD-dependent N-terminal" evidence="14">
    <location>
        <begin position="3"/>
        <end position="156"/>
    </location>
</feature>
<feature type="binding site" evidence="9">
    <location>
        <position position="11"/>
    </location>
    <ligand>
        <name>NADPH</name>
        <dbReference type="ChEBI" id="CHEBI:57783"/>
    </ligand>
</feature>
<evidence type="ECO:0000256" key="4">
    <source>
        <dbReference type="ARBA" id="ARBA00023002"/>
    </source>
</evidence>
<dbReference type="GO" id="GO:0008654">
    <property type="term" value="P:phospholipid biosynthetic process"/>
    <property type="evidence" value="ECO:0007669"/>
    <property type="project" value="UniProtKB-KW"/>
</dbReference>
<dbReference type="SUPFAM" id="SSF51735">
    <property type="entry name" value="NAD(P)-binding Rossmann-fold domains"/>
    <property type="match status" value="1"/>
</dbReference>
<evidence type="ECO:0000256" key="11">
    <source>
        <dbReference type="PIRSR" id="PIRSR000114-3"/>
    </source>
</evidence>
<reference evidence="16 17" key="1">
    <citation type="journal article" date="2015" name="Biol. Direct">
        <title>Babela massiliensis, a representative of a widespread bacterial phylum with unusual adaptations to parasitism in amoebae.</title>
        <authorList>
            <person name="Pagnier I."/>
            <person name="Yutin N."/>
            <person name="Croce O."/>
            <person name="Makarova K.S."/>
            <person name="Wolf Y.I."/>
            <person name="Benamar S."/>
            <person name="Raoult D."/>
            <person name="Koonin E.V."/>
            <person name="La Scola B."/>
        </authorList>
    </citation>
    <scope>NUCLEOTIDE SEQUENCE [LARGE SCALE GENOMIC DNA]</scope>
    <source>
        <strain evidence="17">BABL1</strain>
    </source>
</reference>
<evidence type="ECO:0000256" key="1">
    <source>
        <dbReference type="ARBA" id="ARBA00011009"/>
    </source>
</evidence>
<dbReference type="GO" id="GO:0006650">
    <property type="term" value="P:glycerophospholipid metabolic process"/>
    <property type="evidence" value="ECO:0007669"/>
    <property type="project" value="UniProtKB-UniRule"/>
</dbReference>
<feature type="binding site" evidence="9">
    <location>
        <position position="250"/>
    </location>
    <ligand>
        <name>sn-glycerol 3-phosphate</name>
        <dbReference type="ChEBI" id="CHEBI:57597"/>
    </ligand>
</feature>
<dbReference type="GO" id="GO:0005975">
    <property type="term" value="P:carbohydrate metabolic process"/>
    <property type="evidence" value="ECO:0007669"/>
    <property type="project" value="InterPro"/>
</dbReference>
<feature type="active site" description="Proton acceptor" evidence="9 10">
    <location>
        <position position="187"/>
    </location>
</feature>
<feature type="binding site" evidence="9">
    <location>
        <position position="132"/>
    </location>
    <ligand>
        <name>sn-glycerol 3-phosphate</name>
        <dbReference type="ChEBI" id="CHEBI:57597"/>
    </ligand>
</feature>
<evidence type="ECO:0000313" key="17">
    <source>
        <dbReference type="Proteomes" id="UP000018769"/>
    </source>
</evidence>
<dbReference type="NCBIfam" id="NF000942">
    <property type="entry name" value="PRK00094.1-4"/>
    <property type="match status" value="1"/>
</dbReference>
<dbReference type="GO" id="GO:0141153">
    <property type="term" value="F:glycerol-3-phosphate dehydrogenase (NADP+) activity"/>
    <property type="evidence" value="ECO:0007669"/>
    <property type="project" value="RHEA"/>
</dbReference>
<dbReference type="GO" id="GO:0046168">
    <property type="term" value="P:glycerol-3-phosphate catabolic process"/>
    <property type="evidence" value="ECO:0007669"/>
    <property type="project" value="InterPro"/>
</dbReference>
<dbReference type="GO" id="GO:0141152">
    <property type="term" value="F:glycerol-3-phosphate dehydrogenase (NAD+) activity"/>
    <property type="evidence" value="ECO:0007669"/>
    <property type="project" value="RHEA"/>
</dbReference>
<dbReference type="Pfam" id="PF07479">
    <property type="entry name" value="NAD_Gly3P_dh_C"/>
    <property type="match status" value="1"/>
</dbReference>
<proteinExistence type="inferred from homology"/>
<feature type="domain" description="Glycerol-3-phosphate dehydrogenase NAD-dependent C-terminal" evidence="15">
    <location>
        <begin position="176"/>
        <end position="319"/>
    </location>
</feature>
<dbReference type="RefSeq" id="WP_023791381.1">
    <property type="nucleotide sequence ID" value="NC_023003.1"/>
</dbReference>
<evidence type="ECO:0000259" key="14">
    <source>
        <dbReference type="Pfam" id="PF01210"/>
    </source>
</evidence>
<comment type="pathway">
    <text evidence="9">Membrane lipid metabolism; glycerophospholipid metabolism.</text>
</comment>
<dbReference type="InterPro" id="IPR013328">
    <property type="entry name" value="6PGD_dom2"/>
</dbReference>
<dbReference type="SUPFAM" id="SSF48179">
    <property type="entry name" value="6-phosphogluconate dehydrogenase C-terminal domain-like"/>
    <property type="match status" value="1"/>
</dbReference>
<dbReference type="FunFam" id="3.40.50.720:FF:000019">
    <property type="entry name" value="Glycerol-3-phosphate dehydrogenase [NAD(P)+]"/>
    <property type="match status" value="1"/>
</dbReference>
<evidence type="ECO:0000256" key="8">
    <source>
        <dbReference type="ARBA" id="ARBA00023264"/>
    </source>
</evidence>
<keyword evidence="5 9" id="KW-0520">NAD</keyword>
<dbReference type="GO" id="GO:0005829">
    <property type="term" value="C:cytosol"/>
    <property type="evidence" value="ECO:0007669"/>
    <property type="project" value="TreeGrafter"/>
</dbReference>
<comment type="catalytic activity">
    <reaction evidence="9 13">
        <text>sn-glycerol 3-phosphate + NADP(+) = dihydroxyacetone phosphate + NADPH + H(+)</text>
        <dbReference type="Rhea" id="RHEA:11096"/>
        <dbReference type="ChEBI" id="CHEBI:15378"/>
        <dbReference type="ChEBI" id="CHEBI:57597"/>
        <dbReference type="ChEBI" id="CHEBI:57642"/>
        <dbReference type="ChEBI" id="CHEBI:57783"/>
        <dbReference type="ChEBI" id="CHEBI:58349"/>
        <dbReference type="EC" id="1.1.1.94"/>
    </reaction>
</comment>
<comment type="similarity">
    <text evidence="1 9 12">Belongs to the NAD-dependent glycerol-3-phosphate dehydrogenase family.</text>
</comment>
<dbReference type="InterPro" id="IPR011128">
    <property type="entry name" value="G3P_DH_NAD-dep_N"/>
</dbReference>
<dbReference type="STRING" id="673862.BABL1_gene_631"/>
<feature type="binding site" evidence="9">
    <location>
        <position position="104"/>
    </location>
    <ligand>
        <name>NADPH</name>
        <dbReference type="ChEBI" id="CHEBI:57783"/>
    </ligand>
</feature>